<reference evidence="1 2" key="1">
    <citation type="journal article" date="2019" name="Sci. Rep.">
        <title>Orb-weaving spider Araneus ventricosus genome elucidates the spidroin gene catalogue.</title>
        <authorList>
            <person name="Kono N."/>
            <person name="Nakamura H."/>
            <person name="Ohtoshi R."/>
            <person name="Moran D.A.P."/>
            <person name="Shinohara A."/>
            <person name="Yoshida Y."/>
            <person name="Fujiwara M."/>
            <person name="Mori M."/>
            <person name="Tomita M."/>
            <person name="Arakawa K."/>
        </authorList>
    </citation>
    <scope>NUCLEOTIDE SEQUENCE [LARGE SCALE GENOMIC DNA]</scope>
</reference>
<evidence type="ECO:0000313" key="2">
    <source>
        <dbReference type="Proteomes" id="UP000499080"/>
    </source>
</evidence>
<dbReference type="Gene3D" id="3.30.420.10">
    <property type="entry name" value="Ribonuclease H-like superfamily/Ribonuclease H"/>
    <property type="match status" value="1"/>
</dbReference>
<gene>
    <name evidence="1" type="ORF">AVEN_138453_1</name>
</gene>
<feature type="non-terminal residue" evidence="1">
    <location>
        <position position="48"/>
    </location>
</feature>
<dbReference type="GO" id="GO:0003676">
    <property type="term" value="F:nucleic acid binding"/>
    <property type="evidence" value="ECO:0007669"/>
    <property type="project" value="InterPro"/>
</dbReference>
<accession>A0A4Y2CEF3</accession>
<comment type="caution">
    <text evidence="1">The sequence shown here is derived from an EMBL/GenBank/DDBJ whole genome shotgun (WGS) entry which is preliminary data.</text>
</comment>
<organism evidence="1 2">
    <name type="scientific">Araneus ventricosus</name>
    <name type="common">Orbweaver spider</name>
    <name type="synonym">Epeira ventricosa</name>
    <dbReference type="NCBI Taxonomy" id="182803"/>
    <lineage>
        <taxon>Eukaryota</taxon>
        <taxon>Metazoa</taxon>
        <taxon>Ecdysozoa</taxon>
        <taxon>Arthropoda</taxon>
        <taxon>Chelicerata</taxon>
        <taxon>Arachnida</taxon>
        <taxon>Araneae</taxon>
        <taxon>Araneomorphae</taxon>
        <taxon>Entelegynae</taxon>
        <taxon>Araneoidea</taxon>
        <taxon>Araneidae</taxon>
        <taxon>Araneus</taxon>
    </lineage>
</organism>
<protein>
    <recommendedName>
        <fullName evidence="3">Tc1-like transposase DDE domain-containing protein</fullName>
    </recommendedName>
</protein>
<dbReference type="EMBL" id="BGPR01000179">
    <property type="protein sequence ID" value="GBM02334.1"/>
    <property type="molecule type" value="Genomic_DNA"/>
</dbReference>
<sequence length="48" mass="5450">MPQIFGRLSWVFDQDYAMAHRSLLVSNCLSNHHIPVLPQPSYSPDLAP</sequence>
<keyword evidence="2" id="KW-1185">Reference proteome</keyword>
<evidence type="ECO:0008006" key="3">
    <source>
        <dbReference type="Google" id="ProtNLM"/>
    </source>
</evidence>
<dbReference type="OrthoDB" id="8190404at2759"/>
<proteinExistence type="predicted"/>
<name>A0A4Y2CEF3_ARAVE</name>
<evidence type="ECO:0000313" key="1">
    <source>
        <dbReference type="EMBL" id="GBM02334.1"/>
    </source>
</evidence>
<dbReference type="InterPro" id="IPR036397">
    <property type="entry name" value="RNaseH_sf"/>
</dbReference>
<dbReference type="Proteomes" id="UP000499080">
    <property type="component" value="Unassembled WGS sequence"/>
</dbReference>
<dbReference type="AlphaFoldDB" id="A0A4Y2CEF3"/>